<gene>
    <name evidence="2" type="ORF">AVENLUH13518_01984</name>
    <name evidence="1" type="ORF">AVENLUH5627_01814</name>
</gene>
<evidence type="ECO:0000313" key="2">
    <source>
        <dbReference type="EMBL" id="KXZ70192.1"/>
    </source>
</evidence>
<dbReference type="Proteomes" id="UP000075544">
    <property type="component" value="Unassembled WGS sequence"/>
</dbReference>
<proteinExistence type="predicted"/>
<name>A0A150HNL9_9GAMM</name>
<evidence type="ECO:0000313" key="1">
    <source>
        <dbReference type="EMBL" id="KXZ68169.1"/>
    </source>
</evidence>
<organism evidence="1 4">
    <name type="scientific">Acinetobacter venetianus</name>
    <dbReference type="NCBI Taxonomy" id="52133"/>
    <lineage>
        <taxon>Bacteria</taxon>
        <taxon>Pseudomonadati</taxon>
        <taxon>Pseudomonadota</taxon>
        <taxon>Gammaproteobacteria</taxon>
        <taxon>Moraxellales</taxon>
        <taxon>Moraxellaceae</taxon>
        <taxon>Acinetobacter</taxon>
    </lineage>
</organism>
<dbReference type="EMBL" id="JRHX01000060">
    <property type="protein sequence ID" value="KXZ70192.1"/>
    <property type="molecule type" value="Genomic_DNA"/>
</dbReference>
<sequence>MNTQFVSFLSVKDRSDFEQFAQQIKKSTE</sequence>
<dbReference type="EMBL" id="JRUE01000168">
    <property type="protein sequence ID" value="KXZ68169.1"/>
    <property type="molecule type" value="Genomic_DNA"/>
</dbReference>
<comment type="caution">
    <text evidence="1">The sequence shown here is derived from an EMBL/GenBank/DDBJ whole genome shotgun (WGS) entry which is preliminary data.</text>
</comment>
<protein>
    <submittedName>
        <fullName evidence="1">Uncharacterized protein</fullName>
    </submittedName>
</protein>
<evidence type="ECO:0000313" key="4">
    <source>
        <dbReference type="Proteomes" id="UP000075680"/>
    </source>
</evidence>
<dbReference type="Proteomes" id="UP000075680">
    <property type="component" value="Unassembled WGS sequence"/>
</dbReference>
<accession>A0A150HNL9</accession>
<reference evidence="3 4" key="1">
    <citation type="journal article" date="2016" name="Sci. Rep.">
        <title>Genomic and phenotypic characterization of the species Acinetobacter venetianus.</title>
        <authorList>
            <person name="Fondi M."/>
            <person name="Maida I."/>
            <person name="Perrin E."/>
            <person name="Orlandini V."/>
            <person name="La Torre L."/>
            <person name="Bosi E."/>
            <person name="Negroni A."/>
            <person name="Zanaroli G."/>
            <person name="Fava F."/>
            <person name="Decorosi F."/>
            <person name="Giovannetti L."/>
            <person name="Viti C."/>
            <person name="Vaneechoutte M."/>
            <person name="Dijkshoorn L."/>
            <person name="Fani R."/>
        </authorList>
    </citation>
    <scope>NUCLEOTIDE SEQUENCE [LARGE SCALE GENOMIC DNA]</scope>
    <source>
        <strain evidence="2 3">LUH13518</strain>
        <strain evidence="1 4">LUH5627</strain>
    </source>
</reference>
<dbReference type="AlphaFoldDB" id="A0A150HNL9"/>
<evidence type="ECO:0000313" key="3">
    <source>
        <dbReference type="Proteomes" id="UP000075544"/>
    </source>
</evidence>
<dbReference type="PATRIC" id="fig|52133.18.peg.1889"/>